<name>A0A518BLN7_9BACT</name>
<gene>
    <name evidence="5" type="primary">tvaII</name>
    <name evidence="5" type="ORF">Pla133_29690</name>
</gene>
<dbReference type="CDD" id="cd07184">
    <property type="entry name" value="E_set_Isoamylase_like_N"/>
    <property type="match status" value="1"/>
</dbReference>
<dbReference type="AlphaFoldDB" id="A0A518BLN7"/>
<accession>A0A518BLN7</accession>
<dbReference type="InterPro" id="IPR013780">
    <property type="entry name" value="Glyco_hydro_b"/>
</dbReference>
<dbReference type="GO" id="GO:0031216">
    <property type="term" value="F:neopullulanase activity"/>
    <property type="evidence" value="ECO:0007669"/>
    <property type="project" value="UniProtKB-EC"/>
</dbReference>
<dbReference type="SMART" id="SM00642">
    <property type="entry name" value="Aamy"/>
    <property type="match status" value="1"/>
</dbReference>
<dbReference type="SUPFAM" id="SSF81296">
    <property type="entry name" value="E set domains"/>
    <property type="match status" value="2"/>
</dbReference>
<dbReference type="InterPro" id="IPR004185">
    <property type="entry name" value="Glyco_hydro_13_lg-like_dom"/>
</dbReference>
<dbReference type="SUPFAM" id="SSF51445">
    <property type="entry name" value="(Trans)glycosidases"/>
    <property type="match status" value="1"/>
</dbReference>
<proteinExistence type="predicted"/>
<dbReference type="PANTHER" id="PTHR10357:SF210">
    <property type="entry name" value="MALTODEXTRIN GLUCOSIDASE"/>
    <property type="match status" value="1"/>
</dbReference>
<dbReference type="Gene3D" id="2.60.40.10">
    <property type="entry name" value="Immunoglobulins"/>
    <property type="match status" value="2"/>
</dbReference>
<dbReference type="RefSeq" id="WP_419191546.1">
    <property type="nucleotide sequence ID" value="NZ_CP036287.1"/>
</dbReference>
<dbReference type="GO" id="GO:0005975">
    <property type="term" value="P:carbohydrate metabolic process"/>
    <property type="evidence" value="ECO:0007669"/>
    <property type="project" value="InterPro"/>
</dbReference>
<dbReference type="EMBL" id="CP036287">
    <property type="protein sequence ID" value="QDU67880.1"/>
    <property type="molecule type" value="Genomic_DNA"/>
</dbReference>
<protein>
    <submittedName>
        <fullName evidence="5">Neopullulanase 2</fullName>
        <ecNumber evidence="5">3.2.1.135</ecNumber>
    </submittedName>
</protein>
<evidence type="ECO:0000256" key="3">
    <source>
        <dbReference type="SAM" id="MobiDB-lite"/>
    </source>
</evidence>
<reference evidence="5 6" key="1">
    <citation type="submission" date="2019-02" db="EMBL/GenBank/DDBJ databases">
        <title>Deep-cultivation of Planctomycetes and their phenomic and genomic characterization uncovers novel biology.</title>
        <authorList>
            <person name="Wiegand S."/>
            <person name="Jogler M."/>
            <person name="Boedeker C."/>
            <person name="Pinto D."/>
            <person name="Vollmers J."/>
            <person name="Rivas-Marin E."/>
            <person name="Kohn T."/>
            <person name="Peeters S.H."/>
            <person name="Heuer A."/>
            <person name="Rast P."/>
            <person name="Oberbeckmann S."/>
            <person name="Bunk B."/>
            <person name="Jeske O."/>
            <person name="Meyerdierks A."/>
            <person name="Storesund J.E."/>
            <person name="Kallscheuer N."/>
            <person name="Luecker S."/>
            <person name="Lage O.M."/>
            <person name="Pohl T."/>
            <person name="Merkel B.J."/>
            <person name="Hornburger P."/>
            <person name="Mueller R.-W."/>
            <person name="Bruemmer F."/>
            <person name="Labrenz M."/>
            <person name="Spormann A.M."/>
            <person name="Op den Camp H."/>
            <person name="Overmann J."/>
            <person name="Amann R."/>
            <person name="Jetten M.S.M."/>
            <person name="Mascher T."/>
            <person name="Medema M.H."/>
            <person name="Devos D.P."/>
            <person name="Kaster A.-K."/>
            <person name="Ovreas L."/>
            <person name="Rohde M."/>
            <person name="Galperin M.Y."/>
            <person name="Jogler C."/>
        </authorList>
    </citation>
    <scope>NUCLEOTIDE SEQUENCE [LARGE SCALE GENOMIC DNA]</scope>
    <source>
        <strain evidence="5 6">Pla133</strain>
    </source>
</reference>
<evidence type="ECO:0000313" key="5">
    <source>
        <dbReference type="EMBL" id="QDU67880.1"/>
    </source>
</evidence>
<dbReference type="Proteomes" id="UP000316921">
    <property type="component" value="Chromosome"/>
</dbReference>
<dbReference type="InterPro" id="IPR006047">
    <property type="entry name" value="GH13_cat_dom"/>
</dbReference>
<dbReference type="Pfam" id="PF02922">
    <property type="entry name" value="CBM_48"/>
    <property type="match status" value="1"/>
</dbReference>
<dbReference type="KEGG" id="pbap:Pla133_29690"/>
<dbReference type="InterPro" id="IPR014756">
    <property type="entry name" value="Ig_E-set"/>
</dbReference>
<dbReference type="CDD" id="cd11338">
    <property type="entry name" value="AmyAc_CMD"/>
    <property type="match status" value="1"/>
</dbReference>
<evidence type="ECO:0000313" key="6">
    <source>
        <dbReference type="Proteomes" id="UP000316921"/>
    </source>
</evidence>
<dbReference type="SUPFAM" id="SSF51011">
    <property type="entry name" value="Glycosyl hydrolase domain"/>
    <property type="match status" value="1"/>
</dbReference>
<keyword evidence="2 5" id="KW-0326">Glycosidase</keyword>
<dbReference type="InterPro" id="IPR017853">
    <property type="entry name" value="GH"/>
</dbReference>
<organism evidence="5 6">
    <name type="scientific">Engelhardtia mirabilis</name>
    <dbReference type="NCBI Taxonomy" id="2528011"/>
    <lineage>
        <taxon>Bacteria</taxon>
        <taxon>Pseudomonadati</taxon>
        <taxon>Planctomycetota</taxon>
        <taxon>Planctomycetia</taxon>
        <taxon>Planctomycetia incertae sedis</taxon>
        <taxon>Engelhardtia</taxon>
    </lineage>
</organism>
<dbReference type="EC" id="3.2.1.135" evidence="5"/>
<feature type="domain" description="Glycosyl hydrolase family 13 catalytic" evidence="4">
    <location>
        <begin position="265"/>
        <end position="707"/>
    </location>
</feature>
<dbReference type="Pfam" id="PF00128">
    <property type="entry name" value="Alpha-amylase"/>
    <property type="match status" value="2"/>
</dbReference>
<evidence type="ECO:0000259" key="4">
    <source>
        <dbReference type="SMART" id="SM00642"/>
    </source>
</evidence>
<dbReference type="Gene3D" id="2.60.40.1180">
    <property type="entry name" value="Golgi alpha-mannosidase II"/>
    <property type="match status" value="1"/>
</dbReference>
<dbReference type="InterPro" id="IPR004193">
    <property type="entry name" value="Glyco_hydro_13_N"/>
</dbReference>
<evidence type="ECO:0000256" key="1">
    <source>
        <dbReference type="ARBA" id="ARBA00022801"/>
    </source>
</evidence>
<keyword evidence="6" id="KW-1185">Reference proteome</keyword>
<evidence type="ECO:0000256" key="2">
    <source>
        <dbReference type="ARBA" id="ARBA00023295"/>
    </source>
</evidence>
<dbReference type="InterPro" id="IPR013783">
    <property type="entry name" value="Ig-like_fold"/>
</dbReference>
<sequence>MLLIAAVLASSCVAVDDWPPATPLEIPVDMDVGDLPPSVRAEPAGPGRWRCEFVFGLDRQAARVAVVGDFNGWNAAANPMSRGGNGRWRAAIEIPSGSYEYKFLVEGTEYLRDPDNPEGDDDGHGGTNSVLRLGALAGLDASGARTGDGRIEVLGLQHDPGAVEFLQVQGDGRALVRLKTLARDVEGVQWCARGRSALPMTRVLRSDRFDHWEASFELGVAGLEYTFVLTDGELRAAAPRVYRVDPDQLIAVDTPDWAKHAIWYQIMPDRFRNGSEANDPDPVRPWRSEWFETSPWETRGGQTFWQFAVFQRLYGGDLQGLIEKLDYLEQLGVNAIYFNPVFQASTPHKYNATSFVHIDEHFGEPGDYARAEAVEDLLDPSTWTWTPSDRLFLDFLAAAKARGMRVIVDGVFNHVGTAHPAFRDVRERGALSPFADWFEIRSFEPFDYAGWAGYGELPVFAKSPTGLASAEVVQHIHDITRRWMDPDGDGDPSDGIDGWRLDVPNEIAMPFWADWRELVKSINPDAYITGEIWQRADAWLDGRHFDAVMNYPFARAAIHWIGDDELKIGPTELDRTLAELRLAYPSEVTYVLQNLVDSHDTDRLVSMLANPDREYDGENRPQDGADYDGARPGRLEYRRARLVALLQMTYVGAPMVYYGDEVGMWGADDPTNRKPMLWKDLEPYEGRRENHVDEEHLAHYRGIIALRRDHAALRVGDFRTLLADDERDLWVFERRLDGERVVVALNASGRAVNLDLAALLGDDANDLESIWGDASDDRRGSARVPAVGGRLWATVERAASE</sequence>
<dbReference type="Gene3D" id="3.20.20.80">
    <property type="entry name" value="Glycosidases"/>
    <property type="match status" value="1"/>
</dbReference>
<dbReference type="CDD" id="cd02857">
    <property type="entry name" value="E_set_CDase_PDE_N"/>
    <property type="match status" value="1"/>
</dbReference>
<keyword evidence="1 5" id="KW-0378">Hydrolase</keyword>
<dbReference type="PANTHER" id="PTHR10357">
    <property type="entry name" value="ALPHA-AMYLASE FAMILY MEMBER"/>
    <property type="match status" value="1"/>
</dbReference>
<feature type="region of interest" description="Disordered" evidence="3">
    <location>
        <begin position="611"/>
        <end position="631"/>
    </location>
</feature>